<comment type="caution">
    <text evidence="1">The sequence shown here is derived from an EMBL/GenBank/DDBJ whole genome shotgun (WGS) entry which is preliminary data.</text>
</comment>
<dbReference type="AlphaFoldDB" id="A0A2P8FLV4"/>
<organism evidence="1 2">
    <name type="scientific">Dyadobacter jiangsuensis</name>
    <dbReference type="NCBI Taxonomy" id="1591085"/>
    <lineage>
        <taxon>Bacteria</taxon>
        <taxon>Pseudomonadati</taxon>
        <taxon>Bacteroidota</taxon>
        <taxon>Cytophagia</taxon>
        <taxon>Cytophagales</taxon>
        <taxon>Spirosomataceae</taxon>
        <taxon>Dyadobacter</taxon>
    </lineage>
</organism>
<gene>
    <name evidence="1" type="ORF">CLV60_11968</name>
</gene>
<sequence>MLSEVEAHAIPFDFARGDVFYSSPNSFHTSSLS</sequence>
<accession>A0A2P8FLV4</accession>
<proteinExistence type="predicted"/>
<evidence type="ECO:0000313" key="1">
    <source>
        <dbReference type="EMBL" id="PSL22710.1"/>
    </source>
</evidence>
<dbReference type="EMBL" id="PYAS01000019">
    <property type="protein sequence ID" value="PSL22710.1"/>
    <property type="molecule type" value="Genomic_DNA"/>
</dbReference>
<name>A0A2P8FLV4_9BACT</name>
<evidence type="ECO:0000313" key="2">
    <source>
        <dbReference type="Proteomes" id="UP000241964"/>
    </source>
</evidence>
<reference evidence="1 2" key="1">
    <citation type="submission" date="2018-03" db="EMBL/GenBank/DDBJ databases">
        <title>Genomic Encyclopedia of Archaeal and Bacterial Type Strains, Phase II (KMG-II): from individual species to whole genera.</title>
        <authorList>
            <person name="Goeker M."/>
        </authorList>
    </citation>
    <scope>NUCLEOTIDE SEQUENCE [LARGE SCALE GENOMIC DNA]</scope>
    <source>
        <strain evidence="1 2">DSM 29057</strain>
    </source>
</reference>
<dbReference type="Proteomes" id="UP000241964">
    <property type="component" value="Unassembled WGS sequence"/>
</dbReference>
<keyword evidence="2" id="KW-1185">Reference proteome</keyword>
<protein>
    <submittedName>
        <fullName evidence="1">Uncharacterized protein</fullName>
    </submittedName>
</protein>